<dbReference type="Pfam" id="PF13538">
    <property type="entry name" value="UvrD_C_2"/>
    <property type="match status" value="1"/>
</dbReference>
<evidence type="ECO:0000313" key="14">
    <source>
        <dbReference type="Proteomes" id="UP001239019"/>
    </source>
</evidence>
<dbReference type="Proteomes" id="UP001239019">
    <property type="component" value="Unassembled WGS sequence"/>
</dbReference>
<dbReference type="InterPro" id="IPR049550">
    <property type="entry name" value="RecD_N"/>
</dbReference>
<evidence type="ECO:0000256" key="11">
    <source>
        <dbReference type="HAMAP-Rule" id="MF_01487"/>
    </source>
</evidence>
<keyword evidence="14" id="KW-1185">Reference proteome</keyword>
<sequence length="603" mass="64754">MSLAQRLRRACAEGRLRAVDTALADWGLRHGADERVALALALANRAVGEGHTCLPLDEQAPPAIPEENPICETAAWRQSLAESRLVGEPGEARPLILEGERLYLHRYWQYEALLAERLKAMIGTAPAAVDTAPLEREGELFDYAWVGDEETHWQAVAAATALRHRFCVISGGPGTGKTYTVLRLVKLLLADAAARQTPVPTIALAAPTGKAAARMMESMRNGLADLPDSEALGPSLPEDAATLHRLLGLRGDTTRPRHDRDNPLNADVVIVDEASMVDLPMMAKLVDAMPRHGRLILLGDRYQLASVESGSVLAELCRAAGVNGFGPQQREAFAPLLKSDAPTADPPLPPLADHVVTLQTSHRFTADSAIGRLAASVNAGDADSAMGVIREAAPEAIEARLDAGDGLDALVETVAAAHAPLLSESDPVAALARLGEIQLLTATRVGPTGSDSLNQAIHERLCREAGLDPAETWYPGRPIIIQHNDYRAGLFNGDIGICLADKAGRRRVWFQTGEQPRALLPTALPQHDSVYAMTVHKSQGSEFEHVHLLLPAVDTPVLSRELLYTGITRARKSLSLHGPEDILRAAIGRQTRRHSGLAERLAG</sequence>
<dbReference type="PANTHER" id="PTHR43788:SF6">
    <property type="entry name" value="DNA HELICASE B"/>
    <property type="match status" value="1"/>
</dbReference>
<evidence type="ECO:0000256" key="6">
    <source>
        <dbReference type="ARBA" id="ARBA00022839"/>
    </source>
</evidence>
<dbReference type="InterPro" id="IPR003593">
    <property type="entry name" value="AAA+_ATPase"/>
</dbReference>
<evidence type="ECO:0000256" key="8">
    <source>
        <dbReference type="ARBA" id="ARBA00023125"/>
    </source>
</evidence>
<dbReference type="RefSeq" id="WP_306727468.1">
    <property type="nucleotide sequence ID" value="NZ_JAVDDT010000002.1"/>
</dbReference>
<keyword evidence="4 11" id="KW-0378">Hydrolase</keyword>
<reference evidence="13 14" key="1">
    <citation type="submission" date="2023-08" db="EMBL/GenBank/DDBJ databases">
        <title>Whole-genome sequencing of halo(alkali)philic microorganisms from hypersaline lakes.</title>
        <authorList>
            <person name="Sorokin D.Y."/>
            <person name="Abbas B."/>
            <person name="Merkel A.Y."/>
        </authorList>
    </citation>
    <scope>NUCLEOTIDE SEQUENCE [LARGE SCALE GENOMIC DNA]</scope>
    <source>
        <strain evidence="13 14">AB-CW4</strain>
    </source>
</reference>
<dbReference type="Pfam" id="PF13245">
    <property type="entry name" value="AAA_19"/>
    <property type="match status" value="1"/>
</dbReference>
<dbReference type="EC" id="5.6.2.3" evidence="11"/>
<comment type="similarity">
    <text evidence="11">Belongs to the RecD family.</text>
</comment>
<keyword evidence="6 11" id="KW-0269">Exonuclease</keyword>
<dbReference type="CDD" id="cd18809">
    <property type="entry name" value="SF1_C_RecD"/>
    <property type="match status" value="1"/>
</dbReference>
<keyword evidence="7 11" id="KW-0067">ATP-binding</keyword>
<dbReference type="Gene3D" id="3.40.50.300">
    <property type="entry name" value="P-loop containing nucleotide triphosphate hydrolases"/>
    <property type="match status" value="3"/>
</dbReference>
<evidence type="ECO:0000256" key="1">
    <source>
        <dbReference type="ARBA" id="ARBA00022722"/>
    </source>
</evidence>
<comment type="catalytic activity">
    <reaction evidence="11">
        <text>ATP + H2O = ADP + phosphate + H(+)</text>
        <dbReference type="Rhea" id="RHEA:13065"/>
        <dbReference type="ChEBI" id="CHEBI:15377"/>
        <dbReference type="ChEBI" id="CHEBI:15378"/>
        <dbReference type="ChEBI" id="CHEBI:30616"/>
        <dbReference type="ChEBI" id="CHEBI:43474"/>
        <dbReference type="ChEBI" id="CHEBI:456216"/>
        <dbReference type="EC" id="5.6.2.3"/>
    </reaction>
</comment>
<dbReference type="Pfam" id="PF21185">
    <property type="entry name" value="RecD_N"/>
    <property type="match status" value="1"/>
</dbReference>
<evidence type="ECO:0000256" key="5">
    <source>
        <dbReference type="ARBA" id="ARBA00022806"/>
    </source>
</evidence>
<evidence type="ECO:0000256" key="4">
    <source>
        <dbReference type="ARBA" id="ARBA00022801"/>
    </source>
</evidence>
<keyword evidence="2 11" id="KW-0547">Nucleotide-binding</keyword>
<evidence type="ECO:0000256" key="3">
    <source>
        <dbReference type="ARBA" id="ARBA00022763"/>
    </source>
</evidence>
<dbReference type="SMART" id="SM00382">
    <property type="entry name" value="AAA"/>
    <property type="match status" value="1"/>
</dbReference>
<dbReference type="InterPro" id="IPR006344">
    <property type="entry name" value="RecD"/>
</dbReference>
<keyword evidence="3 11" id="KW-0227">DNA damage</keyword>
<comment type="function">
    <text evidence="11">A helicase/nuclease that prepares dsDNA breaks (DSB) for recombinational DNA repair. Binds to DSBs and unwinds DNA via a highly rapid and processive ATP-dependent bidirectional helicase activity. Unwinds dsDNA until it encounters a Chi (crossover hotspot instigator) sequence from the 3' direction. Cuts ssDNA a few nucleotides 3' to the Chi site. The properties and activities of the enzyme are changed at Chi. The Chi-altered holoenzyme produces a long 3'-ssDNA overhang and facilitates RecA-binding to the ssDNA for homologous DNA recombination and repair. Holoenzyme degrades any linearized DNA that is unable to undergo homologous recombination. In the holoenzyme this subunit has ssDNA-dependent ATPase and 5'-3' helicase activity. When added to pre-assembled RecBC greatly stimulates nuclease activity and augments holoenzyme processivity. Negatively regulates the RecA-loading ability of RecBCD.</text>
</comment>
<dbReference type="GO" id="GO:0008854">
    <property type="term" value="F:exodeoxyribonuclease V activity"/>
    <property type="evidence" value="ECO:0007669"/>
    <property type="project" value="UniProtKB-EC"/>
</dbReference>
<keyword evidence="10 11" id="KW-0413">Isomerase</keyword>
<gene>
    <name evidence="11 13" type="primary">recD</name>
    <name evidence="13" type="ORF">RBH19_03705</name>
</gene>
<keyword evidence="9 11" id="KW-0234">DNA repair</keyword>
<dbReference type="Gene3D" id="1.10.10.1020">
    <property type="entry name" value="RecBCD complex, subunit RecD, N-terminal domain"/>
    <property type="match status" value="1"/>
</dbReference>
<dbReference type="InterPro" id="IPR041851">
    <property type="entry name" value="RecD_N_sf"/>
</dbReference>
<dbReference type="EMBL" id="JAVDDT010000002">
    <property type="protein sequence ID" value="MDQ2068973.1"/>
    <property type="molecule type" value="Genomic_DNA"/>
</dbReference>
<evidence type="ECO:0000256" key="7">
    <source>
        <dbReference type="ARBA" id="ARBA00022840"/>
    </source>
</evidence>
<accession>A0ABU0W4M5</accession>
<evidence type="ECO:0000256" key="9">
    <source>
        <dbReference type="ARBA" id="ARBA00023204"/>
    </source>
</evidence>
<name>A0ABU0W4M5_9GAMM</name>
<evidence type="ECO:0000256" key="2">
    <source>
        <dbReference type="ARBA" id="ARBA00022741"/>
    </source>
</evidence>
<organism evidence="13 14">
    <name type="scientific">Natronospira bacteriovora</name>
    <dbReference type="NCBI Taxonomy" id="3069753"/>
    <lineage>
        <taxon>Bacteria</taxon>
        <taxon>Pseudomonadati</taxon>
        <taxon>Pseudomonadota</taxon>
        <taxon>Gammaproteobacteria</taxon>
        <taxon>Natronospirales</taxon>
        <taxon>Natronospiraceae</taxon>
        <taxon>Natronospira</taxon>
    </lineage>
</organism>
<feature type="binding site" evidence="11">
    <location>
        <begin position="171"/>
        <end position="178"/>
    </location>
    <ligand>
        <name>ATP</name>
        <dbReference type="ChEBI" id="CHEBI:30616"/>
    </ligand>
</feature>
<dbReference type="SUPFAM" id="SSF52540">
    <property type="entry name" value="P-loop containing nucleoside triphosphate hydrolases"/>
    <property type="match status" value="2"/>
</dbReference>
<protein>
    <recommendedName>
        <fullName evidence="11">RecBCD enzyme subunit RecD</fullName>
        <ecNumber evidence="11">5.6.2.3</ecNumber>
    </recommendedName>
    <alternativeName>
        <fullName evidence="11">DNA 5'-3' helicase subunit RecD</fullName>
    </alternativeName>
    <alternativeName>
        <fullName evidence="11">Exonuclease V subunit RecD</fullName>
        <shortName evidence="11">ExoV subunit RecD</shortName>
    </alternativeName>
    <alternativeName>
        <fullName evidence="11">Helicase/nuclease RecBCD subunit RecD</fullName>
    </alternativeName>
</protein>
<comment type="caution">
    <text evidence="13">The sequence shown here is derived from an EMBL/GenBank/DDBJ whole genome shotgun (WGS) entry which is preliminary data.</text>
</comment>
<evidence type="ECO:0000313" key="13">
    <source>
        <dbReference type="EMBL" id="MDQ2068973.1"/>
    </source>
</evidence>
<dbReference type="NCBIfam" id="TIGR01447">
    <property type="entry name" value="recD"/>
    <property type="match status" value="1"/>
</dbReference>
<comment type="miscellaneous">
    <text evidence="11">In the RecBCD complex, RecB has a slow 3'-5' helicase, an exonuclease activity and loads RecA onto ssDNA, RecD has a fast 5'-3' helicase activity, while RecC stimulates the ATPase and processivity of the RecB helicase and contributes to recognition of the Chi site.</text>
</comment>
<dbReference type="PANTHER" id="PTHR43788">
    <property type="entry name" value="DNA2/NAM7 HELICASE FAMILY MEMBER"/>
    <property type="match status" value="1"/>
</dbReference>
<keyword evidence="5 11" id="KW-0347">Helicase</keyword>
<proteinExistence type="inferred from homology"/>
<dbReference type="CDD" id="cd17933">
    <property type="entry name" value="DEXSc_RecD-like"/>
    <property type="match status" value="1"/>
</dbReference>
<keyword evidence="1 11" id="KW-0540">Nuclease</keyword>
<keyword evidence="8 11" id="KW-0238">DNA-binding</keyword>
<dbReference type="InterPro" id="IPR027417">
    <property type="entry name" value="P-loop_NTPase"/>
</dbReference>
<evidence type="ECO:0000259" key="12">
    <source>
        <dbReference type="SMART" id="SM00382"/>
    </source>
</evidence>
<feature type="domain" description="AAA+ ATPase" evidence="12">
    <location>
        <begin position="163"/>
        <end position="471"/>
    </location>
</feature>
<comment type="subunit">
    <text evidence="11">Heterotrimer of RecB, RecC and RecD. All subunits contribute to DNA-binding.</text>
</comment>
<evidence type="ECO:0000256" key="10">
    <source>
        <dbReference type="ARBA" id="ARBA00023235"/>
    </source>
</evidence>
<dbReference type="InterPro" id="IPR027785">
    <property type="entry name" value="UvrD-like_helicase_C"/>
</dbReference>
<dbReference type="InterPro" id="IPR050534">
    <property type="entry name" value="Coronavir_polyprotein_1ab"/>
</dbReference>
<dbReference type="HAMAP" id="MF_01487">
    <property type="entry name" value="RecD"/>
    <property type="match status" value="1"/>
</dbReference>